<dbReference type="AlphaFoldDB" id="A0A8B6BX92"/>
<dbReference type="Gene3D" id="3.90.215.10">
    <property type="entry name" value="Gamma Fibrinogen, chain A, domain 1"/>
    <property type="match status" value="1"/>
</dbReference>
<comment type="caution">
    <text evidence="2">The sequence shown here is derived from an EMBL/GenBank/DDBJ whole genome shotgun (WGS) entry which is preliminary data.</text>
</comment>
<dbReference type="InterPro" id="IPR036056">
    <property type="entry name" value="Fibrinogen-like_C"/>
</dbReference>
<protein>
    <recommendedName>
        <fullName evidence="1">Fibrinogen C-terminal domain-containing protein</fullName>
    </recommendedName>
</protein>
<keyword evidence="3" id="KW-1185">Reference proteome</keyword>
<dbReference type="PANTHER" id="PTHR19143">
    <property type="entry name" value="FIBRINOGEN/TENASCIN/ANGIOPOEITIN"/>
    <property type="match status" value="1"/>
</dbReference>
<dbReference type="Pfam" id="PF00147">
    <property type="entry name" value="Fibrinogen_C"/>
    <property type="match status" value="1"/>
</dbReference>
<feature type="domain" description="Fibrinogen C-terminal" evidence="1">
    <location>
        <begin position="95"/>
        <end position="150"/>
    </location>
</feature>
<dbReference type="InterPro" id="IPR014716">
    <property type="entry name" value="Fibrinogen_a/b/g_C_1"/>
</dbReference>
<dbReference type="SUPFAM" id="SSF56496">
    <property type="entry name" value="Fibrinogen C-terminal domain-like"/>
    <property type="match status" value="1"/>
</dbReference>
<sequence length="153" mass="17577">MEDYLVILVLSVVTLLSAFYGYTVDQRIGQIKDELVKAKNQHIKEINEVKVELKSKSMTEQNSAHSKELEDIRLILQETANVSKNELYKPGNSKGNDRLHILLSHGKYELLITMEDFSDNNRYAFYDFFKVGDENSKYVLTLSGYMGNAGRFN</sequence>
<name>A0A8B6BX92_MYTGA</name>
<dbReference type="GO" id="GO:0005615">
    <property type="term" value="C:extracellular space"/>
    <property type="evidence" value="ECO:0007669"/>
    <property type="project" value="TreeGrafter"/>
</dbReference>
<dbReference type="InterPro" id="IPR050373">
    <property type="entry name" value="Fibrinogen_C-term_domain"/>
</dbReference>
<gene>
    <name evidence="2" type="ORF">MGAL_10B072713</name>
</gene>
<dbReference type="EMBL" id="UYJE01000886">
    <property type="protein sequence ID" value="VDH97269.1"/>
    <property type="molecule type" value="Genomic_DNA"/>
</dbReference>
<evidence type="ECO:0000259" key="1">
    <source>
        <dbReference type="Pfam" id="PF00147"/>
    </source>
</evidence>
<dbReference type="InterPro" id="IPR002181">
    <property type="entry name" value="Fibrinogen_a/b/g_C_dom"/>
</dbReference>
<organism evidence="2 3">
    <name type="scientific">Mytilus galloprovincialis</name>
    <name type="common">Mediterranean mussel</name>
    <dbReference type="NCBI Taxonomy" id="29158"/>
    <lineage>
        <taxon>Eukaryota</taxon>
        <taxon>Metazoa</taxon>
        <taxon>Spiralia</taxon>
        <taxon>Lophotrochozoa</taxon>
        <taxon>Mollusca</taxon>
        <taxon>Bivalvia</taxon>
        <taxon>Autobranchia</taxon>
        <taxon>Pteriomorphia</taxon>
        <taxon>Mytilida</taxon>
        <taxon>Mytiloidea</taxon>
        <taxon>Mytilidae</taxon>
        <taxon>Mytilinae</taxon>
        <taxon>Mytilus</taxon>
    </lineage>
</organism>
<evidence type="ECO:0000313" key="3">
    <source>
        <dbReference type="Proteomes" id="UP000596742"/>
    </source>
</evidence>
<evidence type="ECO:0000313" key="2">
    <source>
        <dbReference type="EMBL" id="VDH97269.1"/>
    </source>
</evidence>
<reference evidence="2" key="1">
    <citation type="submission" date="2018-11" db="EMBL/GenBank/DDBJ databases">
        <authorList>
            <person name="Alioto T."/>
            <person name="Alioto T."/>
        </authorList>
    </citation>
    <scope>NUCLEOTIDE SEQUENCE</scope>
</reference>
<proteinExistence type="predicted"/>
<dbReference type="Proteomes" id="UP000596742">
    <property type="component" value="Unassembled WGS sequence"/>
</dbReference>
<accession>A0A8B6BX92</accession>